<dbReference type="SUPFAM" id="SSF46934">
    <property type="entry name" value="UBA-like"/>
    <property type="match status" value="1"/>
</dbReference>
<dbReference type="InterPro" id="IPR009060">
    <property type="entry name" value="UBA-like_sf"/>
</dbReference>
<feature type="region of interest" description="Disordered" evidence="1">
    <location>
        <begin position="100"/>
        <end position="120"/>
    </location>
</feature>
<dbReference type="Gene3D" id="1.10.8.10">
    <property type="entry name" value="DNA helicase RuvA subunit, C-terminal domain"/>
    <property type="match status" value="1"/>
</dbReference>
<feature type="region of interest" description="Disordered" evidence="1">
    <location>
        <begin position="173"/>
        <end position="200"/>
    </location>
</feature>
<proteinExistence type="predicted"/>
<evidence type="ECO:0000259" key="2">
    <source>
        <dbReference type="PROSITE" id="PS50030"/>
    </source>
</evidence>
<feature type="region of interest" description="Disordered" evidence="1">
    <location>
        <begin position="1"/>
        <end position="87"/>
    </location>
</feature>
<feature type="domain" description="UBA" evidence="2">
    <location>
        <begin position="199"/>
        <end position="240"/>
    </location>
</feature>
<dbReference type="PROSITE" id="PS50030">
    <property type="entry name" value="UBA"/>
    <property type="match status" value="1"/>
</dbReference>
<evidence type="ECO:0000256" key="1">
    <source>
        <dbReference type="SAM" id="MobiDB-lite"/>
    </source>
</evidence>
<accession>E4X7M7</accession>
<dbReference type="InParanoid" id="E4X7M7"/>
<dbReference type="EMBL" id="FN653028">
    <property type="protein sequence ID" value="CBY18699.1"/>
    <property type="molecule type" value="Genomic_DNA"/>
</dbReference>
<dbReference type="AlphaFoldDB" id="E4X7M7"/>
<keyword evidence="4" id="KW-1185">Reference proteome</keyword>
<feature type="compositionally biased region" description="Polar residues" evidence="1">
    <location>
        <begin position="60"/>
        <end position="78"/>
    </location>
</feature>
<evidence type="ECO:0000313" key="4">
    <source>
        <dbReference type="Proteomes" id="UP000001307"/>
    </source>
</evidence>
<organism evidence="3">
    <name type="scientific">Oikopleura dioica</name>
    <name type="common">Tunicate</name>
    <dbReference type="NCBI Taxonomy" id="34765"/>
    <lineage>
        <taxon>Eukaryota</taxon>
        <taxon>Metazoa</taxon>
        <taxon>Chordata</taxon>
        <taxon>Tunicata</taxon>
        <taxon>Appendicularia</taxon>
        <taxon>Copelata</taxon>
        <taxon>Oikopleuridae</taxon>
        <taxon>Oikopleura</taxon>
    </lineage>
</organism>
<name>E4X7M7_OIKDI</name>
<dbReference type="InterPro" id="IPR015940">
    <property type="entry name" value="UBA"/>
</dbReference>
<gene>
    <name evidence="3" type="ORF">GSOID_T00003564001</name>
</gene>
<sequence>MITPRKSPKLKGSESSKEDQKEKEEVSFEPFEESGMTILETTENDKDENEVFEDDKKIENTSITNVSNTTRTPHNSVSLPIDADPEMDKETRDLIMSLLEEDEVRVPRPPPSRESRPSLPLQTGIHVTSQRPVERRSAPDYSSYIPQREFSNTTFSGNQKETRIGTVPDTLSRESKHTRVRIRSRSPSPEHPMLTEQNQRDQQELIDQFIAMGFERRDISSAIFSCRGNAEKTLDMLINLRYHDF</sequence>
<feature type="compositionally biased region" description="Basic and acidic residues" evidence="1">
    <location>
        <begin position="11"/>
        <end position="26"/>
    </location>
</feature>
<reference evidence="3" key="1">
    <citation type="journal article" date="2010" name="Science">
        <title>Plasticity of animal genome architecture unmasked by rapid evolution of a pelagic tunicate.</title>
        <authorList>
            <person name="Denoeud F."/>
            <person name="Henriet S."/>
            <person name="Mungpakdee S."/>
            <person name="Aury J.M."/>
            <person name="Da Silva C."/>
            <person name="Brinkmann H."/>
            <person name="Mikhaleva J."/>
            <person name="Olsen L.C."/>
            <person name="Jubin C."/>
            <person name="Canestro C."/>
            <person name="Bouquet J.M."/>
            <person name="Danks G."/>
            <person name="Poulain J."/>
            <person name="Campsteijn C."/>
            <person name="Adamski M."/>
            <person name="Cross I."/>
            <person name="Yadetie F."/>
            <person name="Muffato M."/>
            <person name="Louis A."/>
            <person name="Butcher S."/>
            <person name="Tsagkogeorga G."/>
            <person name="Konrad A."/>
            <person name="Singh S."/>
            <person name="Jensen M.F."/>
            <person name="Cong E.H."/>
            <person name="Eikeseth-Otteraa H."/>
            <person name="Noel B."/>
            <person name="Anthouard V."/>
            <person name="Porcel B.M."/>
            <person name="Kachouri-Lafond R."/>
            <person name="Nishino A."/>
            <person name="Ugolini M."/>
            <person name="Chourrout P."/>
            <person name="Nishida H."/>
            <person name="Aasland R."/>
            <person name="Huzurbazar S."/>
            <person name="Westhof E."/>
            <person name="Delsuc F."/>
            <person name="Lehrach H."/>
            <person name="Reinhardt R."/>
            <person name="Weissenbach J."/>
            <person name="Roy S.W."/>
            <person name="Artiguenave F."/>
            <person name="Postlethwait J.H."/>
            <person name="Manak J.R."/>
            <person name="Thompson E.M."/>
            <person name="Jaillon O."/>
            <person name="Du Pasquier L."/>
            <person name="Boudinot P."/>
            <person name="Liberles D.A."/>
            <person name="Volff J.N."/>
            <person name="Philippe H."/>
            <person name="Lenhard B."/>
            <person name="Roest Crollius H."/>
            <person name="Wincker P."/>
            <person name="Chourrout D."/>
        </authorList>
    </citation>
    <scope>NUCLEOTIDE SEQUENCE [LARGE SCALE GENOMIC DNA]</scope>
</reference>
<dbReference type="Proteomes" id="UP000001307">
    <property type="component" value="Unassembled WGS sequence"/>
</dbReference>
<dbReference type="OrthoDB" id="10552671at2759"/>
<protein>
    <recommendedName>
        <fullName evidence="2">UBA domain-containing protein</fullName>
    </recommendedName>
</protein>
<evidence type="ECO:0000313" key="3">
    <source>
        <dbReference type="EMBL" id="CBY18699.1"/>
    </source>
</evidence>